<dbReference type="InterPro" id="IPR050389">
    <property type="entry name" value="LysR-type_TF"/>
</dbReference>
<protein>
    <submittedName>
        <fullName evidence="6">LysR family transcriptional regulator</fullName>
    </submittedName>
</protein>
<dbReference type="PANTHER" id="PTHR30118:SF15">
    <property type="entry name" value="TRANSCRIPTIONAL REGULATORY PROTEIN"/>
    <property type="match status" value="1"/>
</dbReference>
<dbReference type="Pfam" id="PF00126">
    <property type="entry name" value="HTH_1"/>
    <property type="match status" value="1"/>
</dbReference>
<evidence type="ECO:0000259" key="5">
    <source>
        <dbReference type="PROSITE" id="PS50931"/>
    </source>
</evidence>
<evidence type="ECO:0000313" key="7">
    <source>
        <dbReference type="Proteomes" id="UP000294194"/>
    </source>
</evidence>
<dbReference type="Pfam" id="PF03466">
    <property type="entry name" value="LysR_substrate"/>
    <property type="match status" value="1"/>
</dbReference>
<evidence type="ECO:0000256" key="3">
    <source>
        <dbReference type="ARBA" id="ARBA00023125"/>
    </source>
</evidence>
<name>A0A4Q9GSP2_9MICO</name>
<dbReference type="AlphaFoldDB" id="A0A4Q9GSP2"/>
<keyword evidence="4" id="KW-0804">Transcription</keyword>
<evidence type="ECO:0000256" key="4">
    <source>
        <dbReference type="ARBA" id="ARBA00023163"/>
    </source>
</evidence>
<sequence length="293" mass="31650">MNLLTGLDALLEHRSVQDAAAHLHLTPPAVSRILGRLRSVTGDPLLVRDGREMVPTERALAMRDEVRELVARAHAVLEPQAVVELASLRRTFVVRCHDALLTSLAPKLLAEFGAKAPLASLRLVSENPTVDRHTGLREIDLDVGSPPQESPAVITRVIGADEMVLVVRRGSTLDVPKPSLTAVAAATHIAVSRRGRALGPVDDQLAAHGLTRTVQATVATVAAALAVVAATDSVTILPARLRDPLPSTVRIRPLPFTLPSSEASVSWHRRHDNDDAHRWLRTLVERTLADSLR</sequence>
<dbReference type="Gene3D" id="3.40.190.10">
    <property type="entry name" value="Periplasmic binding protein-like II"/>
    <property type="match status" value="2"/>
</dbReference>
<organism evidence="6 7">
    <name type="scientific">Glaciihabitans arcticus</name>
    <dbReference type="NCBI Taxonomy" id="2668039"/>
    <lineage>
        <taxon>Bacteria</taxon>
        <taxon>Bacillati</taxon>
        <taxon>Actinomycetota</taxon>
        <taxon>Actinomycetes</taxon>
        <taxon>Micrococcales</taxon>
        <taxon>Microbacteriaceae</taxon>
        <taxon>Glaciihabitans</taxon>
    </lineage>
</organism>
<dbReference type="InterPro" id="IPR005119">
    <property type="entry name" value="LysR_subst-bd"/>
</dbReference>
<keyword evidence="7" id="KW-1185">Reference proteome</keyword>
<accession>A0A4Q9GSP2</accession>
<dbReference type="InterPro" id="IPR000847">
    <property type="entry name" value="LysR_HTH_N"/>
</dbReference>
<dbReference type="PROSITE" id="PS50931">
    <property type="entry name" value="HTH_LYSR"/>
    <property type="match status" value="1"/>
</dbReference>
<dbReference type="EMBL" id="SISG01000001">
    <property type="protein sequence ID" value="TBN57615.1"/>
    <property type="molecule type" value="Genomic_DNA"/>
</dbReference>
<dbReference type="PANTHER" id="PTHR30118">
    <property type="entry name" value="HTH-TYPE TRANSCRIPTIONAL REGULATOR LEUO-RELATED"/>
    <property type="match status" value="1"/>
</dbReference>
<dbReference type="SUPFAM" id="SSF53850">
    <property type="entry name" value="Periplasmic binding protein-like II"/>
    <property type="match status" value="1"/>
</dbReference>
<gene>
    <name evidence="6" type="ORF">EYE40_09575</name>
</gene>
<dbReference type="InterPro" id="IPR036390">
    <property type="entry name" value="WH_DNA-bd_sf"/>
</dbReference>
<keyword evidence="2" id="KW-0805">Transcription regulation</keyword>
<feature type="domain" description="HTH lysR-type" evidence="5">
    <location>
        <begin position="1"/>
        <end position="56"/>
    </location>
</feature>
<dbReference type="GO" id="GO:0003677">
    <property type="term" value="F:DNA binding"/>
    <property type="evidence" value="ECO:0007669"/>
    <property type="project" value="UniProtKB-KW"/>
</dbReference>
<reference evidence="7" key="1">
    <citation type="submission" date="2019-02" db="EMBL/GenBank/DDBJ databases">
        <title>Glaciihabitans arcticus sp. nov., a psychrotolerant bacterium isolated from polar soil.</title>
        <authorList>
            <person name="Dahal R.H."/>
        </authorList>
    </citation>
    <scope>NUCLEOTIDE SEQUENCE [LARGE SCALE GENOMIC DNA]</scope>
    <source>
        <strain evidence="7">RP-3-7</strain>
    </source>
</reference>
<dbReference type="SUPFAM" id="SSF46785">
    <property type="entry name" value="Winged helix' DNA-binding domain"/>
    <property type="match status" value="1"/>
</dbReference>
<dbReference type="Proteomes" id="UP000294194">
    <property type="component" value="Unassembled WGS sequence"/>
</dbReference>
<dbReference type="Gene3D" id="1.10.10.10">
    <property type="entry name" value="Winged helix-like DNA-binding domain superfamily/Winged helix DNA-binding domain"/>
    <property type="match status" value="1"/>
</dbReference>
<proteinExistence type="inferred from homology"/>
<keyword evidence="3" id="KW-0238">DNA-binding</keyword>
<dbReference type="InterPro" id="IPR036388">
    <property type="entry name" value="WH-like_DNA-bd_sf"/>
</dbReference>
<comment type="similarity">
    <text evidence="1">Belongs to the LysR transcriptional regulatory family.</text>
</comment>
<evidence type="ECO:0000256" key="2">
    <source>
        <dbReference type="ARBA" id="ARBA00023015"/>
    </source>
</evidence>
<evidence type="ECO:0000313" key="6">
    <source>
        <dbReference type="EMBL" id="TBN57615.1"/>
    </source>
</evidence>
<comment type="caution">
    <text evidence="6">The sequence shown here is derived from an EMBL/GenBank/DDBJ whole genome shotgun (WGS) entry which is preliminary data.</text>
</comment>
<evidence type="ECO:0000256" key="1">
    <source>
        <dbReference type="ARBA" id="ARBA00009437"/>
    </source>
</evidence>
<dbReference type="GO" id="GO:0003700">
    <property type="term" value="F:DNA-binding transcription factor activity"/>
    <property type="evidence" value="ECO:0007669"/>
    <property type="project" value="InterPro"/>
</dbReference>